<dbReference type="GO" id="GO:0015293">
    <property type="term" value="F:symporter activity"/>
    <property type="evidence" value="ECO:0007669"/>
    <property type="project" value="InterPro"/>
</dbReference>
<protein>
    <submittedName>
        <fullName evidence="2">MFS transporter</fullName>
    </submittedName>
</protein>
<keyword evidence="1" id="KW-0472">Membrane</keyword>
<dbReference type="PANTHER" id="PTHR11328">
    <property type="entry name" value="MAJOR FACILITATOR SUPERFAMILY DOMAIN-CONTAINING PROTEIN"/>
    <property type="match status" value="1"/>
</dbReference>
<name>A0A9D1I3S8_9FIRM</name>
<feature type="transmembrane region" description="Helical" evidence="1">
    <location>
        <begin position="276"/>
        <end position="295"/>
    </location>
</feature>
<dbReference type="GO" id="GO:0005886">
    <property type="term" value="C:plasma membrane"/>
    <property type="evidence" value="ECO:0007669"/>
    <property type="project" value="TreeGrafter"/>
</dbReference>
<feature type="non-terminal residue" evidence="2">
    <location>
        <position position="341"/>
    </location>
</feature>
<dbReference type="Proteomes" id="UP000824091">
    <property type="component" value="Unassembled WGS sequence"/>
</dbReference>
<feature type="transmembrane region" description="Helical" evidence="1">
    <location>
        <begin position="240"/>
        <end position="256"/>
    </location>
</feature>
<feature type="transmembrane region" description="Helical" evidence="1">
    <location>
        <begin position="79"/>
        <end position="100"/>
    </location>
</feature>
<dbReference type="Pfam" id="PF13347">
    <property type="entry name" value="MFS_2"/>
    <property type="match status" value="1"/>
</dbReference>
<dbReference type="SUPFAM" id="SSF103473">
    <property type="entry name" value="MFS general substrate transporter"/>
    <property type="match status" value="1"/>
</dbReference>
<dbReference type="InterPro" id="IPR036259">
    <property type="entry name" value="MFS_trans_sf"/>
</dbReference>
<feature type="transmembrane region" description="Helical" evidence="1">
    <location>
        <begin position="149"/>
        <end position="169"/>
    </location>
</feature>
<feature type="transmembrane region" description="Helical" evidence="1">
    <location>
        <begin position="106"/>
        <end position="129"/>
    </location>
</feature>
<dbReference type="InterPro" id="IPR039672">
    <property type="entry name" value="MFS_2"/>
</dbReference>
<evidence type="ECO:0000313" key="3">
    <source>
        <dbReference type="Proteomes" id="UP000824091"/>
    </source>
</evidence>
<keyword evidence="1" id="KW-0812">Transmembrane</keyword>
<organism evidence="2 3">
    <name type="scientific">Candidatus Fimisoma avicola</name>
    <dbReference type="NCBI Taxonomy" id="2840826"/>
    <lineage>
        <taxon>Bacteria</taxon>
        <taxon>Bacillati</taxon>
        <taxon>Bacillota</taxon>
        <taxon>Clostridia</taxon>
        <taxon>Eubacteriales</taxon>
        <taxon>Candidatus Fimisoma</taxon>
    </lineage>
</organism>
<evidence type="ECO:0000256" key="1">
    <source>
        <dbReference type="SAM" id="Phobius"/>
    </source>
</evidence>
<feature type="transmembrane region" description="Helical" evidence="1">
    <location>
        <begin position="307"/>
        <end position="326"/>
    </location>
</feature>
<comment type="caution">
    <text evidence="2">The sequence shown here is derived from an EMBL/GenBank/DDBJ whole genome shotgun (WGS) entry which is preliminary data.</text>
</comment>
<feature type="transmembrane region" description="Helical" evidence="1">
    <location>
        <begin position="20"/>
        <end position="39"/>
    </location>
</feature>
<dbReference type="PANTHER" id="PTHR11328:SF24">
    <property type="entry name" value="MAJOR FACILITATOR SUPERFAMILY (MFS) PROFILE DOMAIN-CONTAINING PROTEIN"/>
    <property type="match status" value="1"/>
</dbReference>
<accession>A0A9D1I3S8</accession>
<gene>
    <name evidence="2" type="ORF">IAD16_05015</name>
</gene>
<proteinExistence type="predicted"/>
<dbReference type="GO" id="GO:0008643">
    <property type="term" value="P:carbohydrate transport"/>
    <property type="evidence" value="ECO:0007669"/>
    <property type="project" value="InterPro"/>
</dbReference>
<reference evidence="2" key="2">
    <citation type="journal article" date="2021" name="PeerJ">
        <title>Extensive microbial diversity within the chicken gut microbiome revealed by metagenomics and culture.</title>
        <authorList>
            <person name="Gilroy R."/>
            <person name="Ravi A."/>
            <person name="Getino M."/>
            <person name="Pursley I."/>
            <person name="Horton D.L."/>
            <person name="Alikhan N.F."/>
            <person name="Baker D."/>
            <person name="Gharbi K."/>
            <person name="Hall N."/>
            <person name="Watson M."/>
            <person name="Adriaenssens E.M."/>
            <person name="Foster-Nyarko E."/>
            <person name="Jarju S."/>
            <person name="Secka A."/>
            <person name="Antonio M."/>
            <person name="Oren A."/>
            <person name="Chaudhuri R.R."/>
            <person name="La Ragione R."/>
            <person name="Hildebrand F."/>
            <person name="Pallen M.J."/>
        </authorList>
    </citation>
    <scope>NUCLEOTIDE SEQUENCE</scope>
    <source>
        <strain evidence="2">11300</strain>
    </source>
</reference>
<evidence type="ECO:0000313" key="2">
    <source>
        <dbReference type="EMBL" id="HIU27718.1"/>
    </source>
</evidence>
<dbReference type="AlphaFoldDB" id="A0A9D1I3S8"/>
<feature type="transmembrane region" description="Helical" evidence="1">
    <location>
        <begin position="181"/>
        <end position="203"/>
    </location>
</feature>
<keyword evidence="1" id="KW-1133">Transmembrane helix</keyword>
<dbReference type="Gene3D" id="1.20.1250.20">
    <property type="entry name" value="MFS general substrate transporter like domains"/>
    <property type="match status" value="1"/>
</dbReference>
<reference evidence="2" key="1">
    <citation type="submission" date="2020-10" db="EMBL/GenBank/DDBJ databases">
        <authorList>
            <person name="Gilroy R."/>
        </authorList>
    </citation>
    <scope>NUCLEOTIDE SEQUENCE</scope>
    <source>
        <strain evidence="2">11300</strain>
    </source>
</reference>
<dbReference type="EMBL" id="DVMO01000075">
    <property type="protein sequence ID" value="HIU27718.1"/>
    <property type="molecule type" value="Genomic_DNA"/>
</dbReference>
<sequence>MKLSFGTKLSYGVGAVCDNALYMLAGTYLLLFLTTVAGVNPAVAGTISAAGSIWEAMCAPVVGFKSDNAVTRFGKRKPFLMAAAFPAAIVTSLLFTAVDASQPVKIFYYMIMVILYWTSFSTFFVPYLAWGSDLTDDYNERTVLRSYSYFFNQVGMCIGMVLPTIVVDYCMNMGKTVRQSWQMVGIMVGICGAAALLICSLTIRKDDVKDFKKPKRKKQAVIKVLPSILKGYWSILKLKPVRLIIGASLAYLIANITFSSDRVFFMTFNMGMNEKAISATLLMITIAGVATVPFVSKLGTRFNKKDLFKNVMAVCGVLLMAAKFAGVENYPVMIASCLLYA</sequence>